<dbReference type="AlphaFoldDB" id="A0ABD5TGG1"/>
<gene>
    <name evidence="1" type="ORF">ACFQFD_09945</name>
</gene>
<accession>A0ABD5TGG1</accession>
<reference evidence="1 2" key="1">
    <citation type="journal article" date="2019" name="Int. J. Syst. Evol. Microbiol.">
        <title>The Global Catalogue of Microorganisms (GCM) 10K type strain sequencing project: providing services to taxonomists for standard genome sequencing and annotation.</title>
        <authorList>
            <consortium name="The Broad Institute Genomics Platform"/>
            <consortium name="The Broad Institute Genome Sequencing Center for Infectious Disease"/>
            <person name="Wu L."/>
            <person name="Ma J."/>
        </authorList>
    </citation>
    <scope>NUCLEOTIDE SEQUENCE [LARGE SCALE GENOMIC DNA]</scope>
    <source>
        <strain evidence="1 2">SYNS20</strain>
    </source>
</reference>
<proteinExistence type="predicted"/>
<name>A0ABD5TGG1_9EURY</name>
<dbReference type="Proteomes" id="UP001596443">
    <property type="component" value="Unassembled WGS sequence"/>
</dbReference>
<protein>
    <recommendedName>
        <fullName evidence="3">Small CPxCG-related zinc finger protein</fullName>
    </recommendedName>
</protein>
<evidence type="ECO:0000313" key="1">
    <source>
        <dbReference type="EMBL" id="MFC6786297.1"/>
    </source>
</evidence>
<dbReference type="EMBL" id="JBHSWX010000012">
    <property type="protein sequence ID" value="MFC6786297.1"/>
    <property type="molecule type" value="Genomic_DNA"/>
</dbReference>
<sequence length="55" mass="5866">MSDADRYTCDDCGAEFAASAATRTETIGALDSDAWQTLCCPTCGARVKTVFVGRR</sequence>
<evidence type="ECO:0000313" key="2">
    <source>
        <dbReference type="Proteomes" id="UP001596443"/>
    </source>
</evidence>
<dbReference type="GeneID" id="81209367"/>
<organism evidence="1 2">
    <name type="scientific">Halobaculum halobium</name>
    <dbReference type="NCBI Taxonomy" id="3032281"/>
    <lineage>
        <taxon>Archaea</taxon>
        <taxon>Methanobacteriati</taxon>
        <taxon>Methanobacteriota</taxon>
        <taxon>Stenosarchaea group</taxon>
        <taxon>Halobacteria</taxon>
        <taxon>Halobacteriales</taxon>
        <taxon>Haloferacaceae</taxon>
        <taxon>Halobaculum</taxon>
    </lineage>
</organism>
<dbReference type="Gene3D" id="2.20.28.30">
    <property type="entry name" value="RNA polymerase ii, chain L"/>
    <property type="match status" value="1"/>
</dbReference>
<evidence type="ECO:0008006" key="3">
    <source>
        <dbReference type="Google" id="ProtNLM"/>
    </source>
</evidence>
<comment type="caution">
    <text evidence="1">The sequence shown here is derived from an EMBL/GenBank/DDBJ whole genome shotgun (WGS) entry which is preliminary data.</text>
</comment>
<dbReference type="RefSeq" id="WP_284063094.1">
    <property type="nucleotide sequence ID" value="NZ_CP126158.1"/>
</dbReference>
<keyword evidence="2" id="KW-1185">Reference proteome</keyword>